<dbReference type="GO" id="GO:0045944">
    <property type="term" value="P:positive regulation of transcription by RNA polymerase II"/>
    <property type="evidence" value="ECO:0007669"/>
    <property type="project" value="InterPro"/>
</dbReference>
<dbReference type="EMBL" id="QGMH01000060">
    <property type="protein sequence ID" value="TVY26869.1"/>
    <property type="molecule type" value="Genomic_DNA"/>
</dbReference>
<reference evidence="8 9" key="1">
    <citation type="submission" date="2018-05" db="EMBL/GenBank/DDBJ databases">
        <title>Genome sequencing and assembly of the regulated plant pathogen Lachnellula willkommii and related sister species for the development of diagnostic species identification markers.</title>
        <authorList>
            <person name="Giroux E."/>
            <person name="Bilodeau G."/>
        </authorList>
    </citation>
    <scope>NUCLEOTIDE SEQUENCE [LARGE SCALE GENOMIC DNA]</scope>
    <source>
        <strain evidence="8 9">CBS 185.66</strain>
    </source>
</reference>
<dbReference type="PANTHER" id="PTHR47336:SF2">
    <property type="entry name" value="TRANSCRIPTION FACTOR HMS1-RELATED"/>
    <property type="match status" value="1"/>
</dbReference>
<dbReference type="GeneID" id="41984631"/>
<dbReference type="InterPro" id="IPR052099">
    <property type="entry name" value="Regulatory_TF_Diverse"/>
</dbReference>
<proteinExistence type="predicted"/>
<dbReference type="InterPro" id="IPR036638">
    <property type="entry name" value="HLH_DNA-bd_sf"/>
</dbReference>
<feature type="coiled-coil region" evidence="5">
    <location>
        <begin position="249"/>
        <end position="283"/>
    </location>
</feature>
<dbReference type="SUPFAM" id="SSF47459">
    <property type="entry name" value="HLH, helix-loop-helix DNA-binding domain"/>
    <property type="match status" value="1"/>
</dbReference>
<dbReference type="Pfam" id="PF09427">
    <property type="entry name" value="DUF2014"/>
    <property type="match status" value="1"/>
</dbReference>
<dbReference type="GO" id="GO:0003690">
    <property type="term" value="F:double-stranded DNA binding"/>
    <property type="evidence" value="ECO:0007669"/>
    <property type="project" value="UniProtKB-ARBA"/>
</dbReference>
<keyword evidence="9" id="KW-1185">Reference proteome</keyword>
<sequence length="933" mass="102515">MQNHSLNNHPTLLSSYACPTSAPFVPSAHSVDMDSQSTLDPAVLSGMSPGFNALDGFDDTLAFTDPLEGDDPLFPVDWDQEDTPPYEGNLYSTPLNWDPPEAKVEPLPNAPYQTMPLSSLTPAQQEKLRNIAMPQHLQYRNQHSPASTHKSASVSSPEANDNRRKRKSTSSAEEEDDEDGEHPPVKKTAHNMIEKRYRTNLNDKIAALRDSVPSLRIMTKSARGEDTADDREELQGLTPAHKLNKATVLSKATEYIAHLEKRNKRLQEENVEQKARLAAFETLFRSGSMGFSPTPPMSNAFQYPPDYNTPSHSPVNDPQGMIQVPEDIRRLQRQSNQQTYPVGQFQELQQQGRQQQMGPNGWQNGGGGYFGKLMVGSLAGLMVMEGFTQAESESDEPGARGLFALPVHLLRTVAHYIHSSIDFNVLGYHVSTSQFLGYFKFFLVFGVLLYVFLPSLFAKKPKSHGGKTQNSSIVAAPSLASSIQVRRQAWLTAVQTVWVPSNNFFLEAAALCLKMVKLSFRNTVGSDSYTYLTGINQQSETARVKTWGIALDAQLAGGDVEVSKSRLTLTLLASGTLPDTPARLMLKALHIRVLLWEFGNAGFNGFYMFHEIAAKLARWKWNEAKKLQRLMSSTEDKQDDELPGYLKALLEEECDDVLTDCIGQRAYNLAWNLPTNNNVRVGYKGMDSVVDDYAIRSPLDAVAAWYSSLLCEQALSKSLESSSDDAVSQKSIIETIALAIKVAPIGSGAQIRAFVARAVLVKEKRGLNIAASLKALGPFQPNNSKSTTSAPSLIHTSTSIAGLPDIKMSLRCAMAIAHLERFPAPDNPTAAHPIINSVVPTNLTLLGFTAAFKLMESIQAHDMVAASCTNALEKLAGNLRIWVGGKDGEQSGLDKDIRKEMVERCLGTTKRIIGMEKDAGYETMSEDETGEGC</sequence>
<dbReference type="GO" id="GO:0032933">
    <property type="term" value="P:SREBP signaling pathway"/>
    <property type="evidence" value="ECO:0007669"/>
    <property type="project" value="InterPro"/>
</dbReference>
<dbReference type="FunFam" id="4.10.280.10:FF:000116">
    <property type="entry name" value="Putative HLH transcription factor"/>
    <property type="match status" value="1"/>
</dbReference>
<evidence type="ECO:0000313" key="9">
    <source>
        <dbReference type="Proteomes" id="UP000431533"/>
    </source>
</evidence>
<evidence type="ECO:0000256" key="5">
    <source>
        <dbReference type="SAM" id="Coils"/>
    </source>
</evidence>
<keyword evidence="2" id="KW-0805">Transcription regulation</keyword>
<dbReference type="OrthoDB" id="2133190at2759"/>
<dbReference type="InterPro" id="IPR019006">
    <property type="entry name" value="Sre1_C"/>
</dbReference>
<evidence type="ECO:0000256" key="4">
    <source>
        <dbReference type="ARBA" id="ARBA00023242"/>
    </source>
</evidence>
<dbReference type="InterPro" id="IPR011598">
    <property type="entry name" value="bHLH_dom"/>
</dbReference>
<feature type="compositionally biased region" description="Polar residues" evidence="6">
    <location>
        <begin position="140"/>
        <end position="159"/>
    </location>
</feature>
<accession>A0A8H8R4S7</accession>
<evidence type="ECO:0000313" key="8">
    <source>
        <dbReference type="EMBL" id="TVY26869.1"/>
    </source>
</evidence>
<keyword evidence="3" id="KW-0804">Transcription</keyword>
<evidence type="ECO:0000259" key="7">
    <source>
        <dbReference type="PROSITE" id="PS50888"/>
    </source>
</evidence>
<dbReference type="GO" id="GO:0046983">
    <property type="term" value="F:protein dimerization activity"/>
    <property type="evidence" value="ECO:0007669"/>
    <property type="project" value="InterPro"/>
</dbReference>
<name>A0A8H8R4S7_9HELO</name>
<dbReference type="Pfam" id="PF00010">
    <property type="entry name" value="HLH"/>
    <property type="match status" value="1"/>
</dbReference>
<dbReference type="GO" id="GO:0005634">
    <property type="term" value="C:nucleus"/>
    <property type="evidence" value="ECO:0007669"/>
    <property type="project" value="UniProtKB-SubCell"/>
</dbReference>
<keyword evidence="4" id="KW-0539">Nucleus</keyword>
<dbReference type="GO" id="GO:0016020">
    <property type="term" value="C:membrane"/>
    <property type="evidence" value="ECO:0007669"/>
    <property type="project" value="UniProtKB-ARBA"/>
</dbReference>
<gene>
    <name evidence="8" type="primary">sre1_1</name>
    <name evidence="8" type="ORF">LHYA1_G004433</name>
</gene>
<dbReference type="CDD" id="cd11399">
    <property type="entry name" value="bHLHzip_scHMS1_like"/>
    <property type="match status" value="1"/>
</dbReference>
<protein>
    <submittedName>
        <fullName evidence="8">Sterol regulatory element-binding protein</fullName>
    </submittedName>
</protein>
<keyword evidence="5" id="KW-0175">Coiled coil</keyword>
<evidence type="ECO:0000256" key="6">
    <source>
        <dbReference type="SAM" id="MobiDB-lite"/>
    </source>
</evidence>
<evidence type="ECO:0000256" key="2">
    <source>
        <dbReference type="ARBA" id="ARBA00023015"/>
    </source>
</evidence>
<dbReference type="RefSeq" id="XP_031005657.1">
    <property type="nucleotide sequence ID" value="XM_031149392.1"/>
</dbReference>
<comment type="caution">
    <text evidence="8">The sequence shown here is derived from an EMBL/GenBank/DDBJ whole genome shotgun (WGS) entry which is preliminary data.</text>
</comment>
<comment type="subcellular location">
    <subcellularLocation>
        <location evidence="1">Nucleus</location>
    </subcellularLocation>
</comment>
<organism evidence="8 9">
    <name type="scientific">Lachnellula hyalina</name>
    <dbReference type="NCBI Taxonomy" id="1316788"/>
    <lineage>
        <taxon>Eukaryota</taxon>
        <taxon>Fungi</taxon>
        <taxon>Dikarya</taxon>
        <taxon>Ascomycota</taxon>
        <taxon>Pezizomycotina</taxon>
        <taxon>Leotiomycetes</taxon>
        <taxon>Helotiales</taxon>
        <taxon>Lachnaceae</taxon>
        <taxon>Lachnellula</taxon>
    </lineage>
</organism>
<evidence type="ECO:0000256" key="3">
    <source>
        <dbReference type="ARBA" id="ARBA00023163"/>
    </source>
</evidence>
<evidence type="ECO:0000256" key="1">
    <source>
        <dbReference type="ARBA" id="ARBA00004123"/>
    </source>
</evidence>
<feature type="domain" description="BHLH" evidence="7">
    <location>
        <begin position="185"/>
        <end position="259"/>
    </location>
</feature>
<dbReference type="AlphaFoldDB" id="A0A8H8R4S7"/>
<dbReference type="PROSITE" id="PS50888">
    <property type="entry name" value="BHLH"/>
    <property type="match status" value="1"/>
</dbReference>
<dbReference type="Gene3D" id="4.10.280.10">
    <property type="entry name" value="Helix-loop-helix DNA-binding domain"/>
    <property type="match status" value="1"/>
</dbReference>
<feature type="region of interest" description="Disordered" evidence="6">
    <location>
        <begin position="140"/>
        <end position="191"/>
    </location>
</feature>
<dbReference type="SMART" id="SM00353">
    <property type="entry name" value="HLH"/>
    <property type="match status" value="1"/>
</dbReference>
<dbReference type="PANTHER" id="PTHR47336">
    <property type="entry name" value="TRANSCRIPTION FACTOR HMS1-RELATED"/>
    <property type="match status" value="1"/>
</dbReference>
<dbReference type="Proteomes" id="UP000431533">
    <property type="component" value="Unassembled WGS sequence"/>
</dbReference>